<gene>
    <name evidence="1" type="ORF">Egran_05371</name>
</gene>
<dbReference type="PANTHER" id="PTHR34144:SF7">
    <property type="entry name" value="EXPORT PROTEIN (CAP59), PUTATIVE (AFU_ORTHOLOGUE AFUA_7G05020)-RELATED"/>
    <property type="match status" value="1"/>
</dbReference>
<dbReference type="Proteomes" id="UP000243515">
    <property type="component" value="Unassembled WGS sequence"/>
</dbReference>
<name>A0A232LRS9_9EURO</name>
<sequence>MKPDRSYSSHRREQLSLMGSLSARKHFLHRRYILRRRVLQAIALIFIIWNAIEVTWVRHLLLQADFTNKEPPRPSERIYIASLHWNSEPVLRSHWNTAIVNLAEILGPENIFVSIYESGSWDYSKDALRELDRELDRMGVQRNITLSKTTHRDELSVTPVGDGWIDTPQGNRGLRRIPYLARLRNLALRPLEDLSREGITFNKILFVDDAAFIAKDVLTLLNTNGGTYAAACALDFSIPPRYYDTFALRDSDGYGHLMQTWPFFRSSVSRDAMKSFSPVPVASCWNGMVSMPAEPFISSTPLRFRAIPDSLAISHLEGSECCLIHADNPLSAQKGVYLNPNVRVGYDGSSFETVRPIQYWLSFWRIARGLWENRLRRWTTLSIFTKESVVRKRVQKWKNLSKQNHEHGDFCLIDEMQVLVPAGWIHV</sequence>
<proteinExistence type="predicted"/>
<dbReference type="InterPro" id="IPR021047">
    <property type="entry name" value="Mannosyltransferase_CMT1"/>
</dbReference>
<accession>A0A232LRS9</accession>
<dbReference type="AlphaFoldDB" id="A0A232LRS9"/>
<evidence type="ECO:0000313" key="2">
    <source>
        <dbReference type="Proteomes" id="UP000243515"/>
    </source>
</evidence>
<protein>
    <recommendedName>
        <fullName evidence="3">Polysaccharide export protein</fullName>
    </recommendedName>
</protein>
<comment type="caution">
    <text evidence="1">The sequence shown here is derived from an EMBL/GenBank/DDBJ whole genome shotgun (WGS) entry which is preliminary data.</text>
</comment>
<dbReference type="OrthoDB" id="262547at2759"/>
<dbReference type="PANTHER" id="PTHR34144">
    <property type="entry name" value="CHROMOSOME 8, WHOLE GENOME SHOTGUN SEQUENCE"/>
    <property type="match status" value="1"/>
</dbReference>
<keyword evidence="2" id="KW-1185">Reference proteome</keyword>
<dbReference type="Pfam" id="PF11735">
    <property type="entry name" value="CAP59_mtransfer"/>
    <property type="match status" value="1"/>
</dbReference>
<dbReference type="EMBL" id="NPHW01005335">
    <property type="protein sequence ID" value="OXV06863.1"/>
    <property type="molecule type" value="Genomic_DNA"/>
</dbReference>
<reference evidence="1 2" key="1">
    <citation type="journal article" date="2015" name="Environ. Microbiol.">
        <title>Metagenome sequence of Elaphomyces granulatus from sporocarp tissue reveals Ascomycota ectomycorrhizal fingerprints of genome expansion and a Proteobacteria-rich microbiome.</title>
        <authorList>
            <person name="Quandt C.A."/>
            <person name="Kohler A."/>
            <person name="Hesse C.N."/>
            <person name="Sharpton T.J."/>
            <person name="Martin F."/>
            <person name="Spatafora J.W."/>
        </authorList>
    </citation>
    <scope>NUCLEOTIDE SEQUENCE [LARGE SCALE GENOMIC DNA]</scope>
    <source>
        <strain evidence="1 2">OSC145934</strain>
    </source>
</reference>
<evidence type="ECO:0008006" key="3">
    <source>
        <dbReference type="Google" id="ProtNLM"/>
    </source>
</evidence>
<evidence type="ECO:0000313" key="1">
    <source>
        <dbReference type="EMBL" id="OXV06863.1"/>
    </source>
</evidence>
<organism evidence="1 2">
    <name type="scientific">Elaphomyces granulatus</name>
    <dbReference type="NCBI Taxonomy" id="519963"/>
    <lineage>
        <taxon>Eukaryota</taxon>
        <taxon>Fungi</taxon>
        <taxon>Dikarya</taxon>
        <taxon>Ascomycota</taxon>
        <taxon>Pezizomycotina</taxon>
        <taxon>Eurotiomycetes</taxon>
        <taxon>Eurotiomycetidae</taxon>
        <taxon>Eurotiales</taxon>
        <taxon>Elaphomycetaceae</taxon>
        <taxon>Elaphomyces</taxon>
    </lineage>
</organism>